<evidence type="ECO:0000313" key="2">
    <source>
        <dbReference type="EMBL" id="KOF95523.1"/>
    </source>
</evidence>
<dbReference type="STRING" id="37653.A0A0L8I204"/>
<keyword evidence="1" id="KW-0812">Transmembrane</keyword>
<sequence>MECFNKTRKKLQTPGSDVFEGYLLLASLLSFVKELRENSANRIAHYESVAKGLCEYITSNYSDVYKRIVTKEFADGTSDRASMKRAEKFRIEVLNQVYDCLIIQLSKRMEPYEQIAKRYKFLSELINNSEFDENSIKLIISHYKGDIDHKSINECYQFKEYLHFRKSQNTEENTPSKMPCTEVLQLINEQQLIEVSPNITTVHKLHLTMPITSCEGERSSSKLSFVKNKFRSTVAEEQLNSLCILSLENDIARKLSYDKTVATKNKNKKKQQKKEYFVIFICILMMHRTCIQHFPHFQLPLKV</sequence>
<dbReference type="EMBL" id="KQ416719">
    <property type="protein sequence ID" value="KOF95523.1"/>
    <property type="molecule type" value="Genomic_DNA"/>
</dbReference>
<protein>
    <recommendedName>
        <fullName evidence="3">HAT C-terminal dimerisation domain-containing protein</fullName>
    </recommendedName>
</protein>
<keyword evidence="1" id="KW-0472">Membrane</keyword>
<evidence type="ECO:0008006" key="3">
    <source>
        <dbReference type="Google" id="ProtNLM"/>
    </source>
</evidence>
<feature type="transmembrane region" description="Helical" evidence="1">
    <location>
        <begin position="276"/>
        <end position="294"/>
    </location>
</feature>
<dbReference type="AlphaFoldDB" id="A0A0L8I204"/>
<proteinExistence type="predicted"/>
<evidence type="ECO:0000256" key="1">
    <source>
        <dbReference type="SAM" id="Phobius"/>
    </source>
</evidence>
<gene>
    <name evidence="2" type="ORF">OCBIM_22037994mg</name>
</gene>
<dbReference type="InterPro" id="IPR052958">
    <property type="entry name" value="IFN-induced_PKR_regulator"/>
</dbReference>
<name>A0A0L8I204_OCTBM</name>
<accession>A0A0L8I204</accession>
<reference evidence="2" key="1">
    <citation type="submission" date="2015-07" db="EMBL/GenBank/DDBJ databases">
        <title>MeaNS - Measles Nucleotide Surveillance Program.</title>
        <authorList>
            <person name="Tran T."/>
            <person name="Druce J."/>
        </authorList>
    </citation>
    <scope>NUCLEOTIDE SEQUENCE</scope>
    <source>
        <strain evidence="2">UCB-OBI-ISO-001</strain>
        <tissue evidence="2">Gonad</tissue>
    </source>
</reference>
<dbReference type="PANTHER" id="PTHR46289">
    <property type="entry name" value="52 KDA REPRESSOR OF THE INHIBITOR OF THE PROTEIN KINASE-LIKE PROTEIN-RELATED"/>
    <property type="match status" value="1"/>
</dbReference>
<dbReference type="OrthoDB" id="10037933at2759"/>
<keyword evidence="1" id="KW-1133">Transmembrane helix</keyword>
<organism evidence="2">
    <name type="scientific">Octopus bimaculoides</name>
    <name type="common">California two-spotted octopus</name>
    <dbReference type="NCBI Taxonomy" id="37653"/>
    <lineage>
        <taxon>Eukaryota</taxon>
        <taxon>Metazoa</taxon>
        <taxon>Spiralia</taxon>
        <taxon>Lophotrochozoa</taxon>
        <taxon>Mollusca</taxon>
        <taxon>Cephalopoda</taxon>
        <taxon>Coleoidea</taxon>
        <taxon>Octopodiformes</taxon>
        <taxon>Octopoda</taxon>
        <taxon>Incirrata</taxon>
        <taxon>Octopodidae</taxon>
        <taxon>Octopus</taxon>
    </lineage>
</organism>
<dbReference type="PANTHER" id="PTHR46289:SF14">
    <property type="entry name" value="DUF4371 DOMAIN-CONTAINING PROTEIN"/>
    <property type="match status" value="1"/>
</dbReference>